<keyword evidence="1" id="KW-0732">Signal</keyword>
<dbReference type="Proteomes" id="UP000321907">
    <property type="component" value="Unassembled WGS sequence"/>
</dbReference>
<reference evidence="2 3" key="1">
    <citation type="submission" date="2019-08" db="EMBL/GenBank/DDBJ databases">
        <title>Lewinella sp. strain SSH13 Genome sequencing and assembly.</title>
        <authorList>
            <person name="Kim I."/>
        </authorList>
    </citation>
    <scope>NUCLEOTIDE SEQUENCE [LARGE SCALE GENOMIC DNA]</scope>
    <source>
        <strain evidence="2 3">SSH13</strain>
    </source>
</reference>
<dbReference type="InterPro" id="IPR026341">
    <property type="entry name" value="T9SS_type_B"/>
</dbReference>
<evidence type="ECO:0000313" key="3">
    <source>
        <dbReference type="Proteomes" id="UP000321907"/>
    </source>
</evidence>
<evidence type="ECO:0000256" key="1">
    <source>
        <dbReference type="SAM" id="SignalP"/>
    </source>
</evidence>
<dbReference type="EMBL" id="VOXD01000025">
    <property type="protein sequence ID" value="TXF88221.1"/>
    <property type="molecule type" value="Genomic_DNA"/>
</dbReference>
<proteinExistence type="predicted"/>
<dbReference type="NCBIfam" id="TIGR04131">
    <property type="entry name" value="Bac_Flav_CTERM"/>
    <property type="match status" value="1"/>
</dbReference>
<evidence type="ECO:0000313" key="2">
    <source>
        <dbReference type="EMBL" id="TXF88221.1"/>
    </source>
</evidence>
<gene>
    <name evidence="2" type="ORF">FUA23_15530</name>
</gene>
<feature type="signal peptide" evidence="1">
    <location>
        <begin position="1"/>
        <end position="19"/>
    </location>
</feature>
<comment type="caution">
    <text evidence="2">The sequence shown here is derived from an EMBL/GenBank/DDBJ whole genome shotgun (WGS) entry which is preliminary data.</text>
</comment>
<name>A0A5C7FP68_9BACT</name>
<dbReference type="AlphaFoldDB" id="A0A5C7FP68"/>
<sequence length="537" mass="57209">MFRCLLPLLAFVCCGSLVAQDFPAVTEVCRYGAFSLQSPLTDGVNYAYQWERSFDGGASWSPTGTDAPSLHIPSPNSGVSYRLFYATDTSCLALASCRSVTSATTLMVSIPTFAQGRSICHGDTLFVGATALTSYGNHETVLQTADGNCDSLVRTFLQVLPAYDDRFFIDLCPGDSFRGQVFTADTIIQEFLVASSGCDSTVAYAISIAFPSQPTITGPDQICAGETASLEVAGAFSRYAWSTGNDGDDASVTTPGTYTLTLTDFNGCTLELSHQLSVTELSLEAPTTTQPACPGGSSGAVSVFATGDSDLLYSIDGGESFQPDSLFSGLSAGAYDLVVENIDGCQATGSVVLDDAPQLRISGNLPEELTIERGDSVFASFTSDFAVEEWRWNGQAFASCNDCPDPVLTPFVTTRFIIEAVAAGGCSVQDSVRVNVLDSRRFYAPTAFSPNGDDRNDVWRLFTGPRVEAVTGLQIADRWGGIRYRQIADLPPDEAAWDGNQQNDGQPLPAGTYVWSAGLLFTDGSSRAVRGQITLMR</sequence>
<dbReference type="RefSeq" id="WP_147931674.1">
    <property type="nucleotide sequence ID" value="NZ_VOXD01000025.1"/>
</dbReference>
<dbReference type="OrthoDB" id="601690at2"/>
<keyword evidence="3" id="KW-1185">Reference proteome</keyword>
<organism evidence="2 3">
    <name type="scientific">Neolewinella aurantiaca</name>
    <dbReference type="NCBI Taxonomy" id="2602767"/>
    <lineage>
        <taxon>Bacteria</taxon>
        <taxon>Pseudomonadati</taxon>
        <taxon>Bacteroidota</taxon>
        <taxon>Saprospiria</taxon>
        <taxon>Saprospirales</taxon>
        <taxon>Lewinellaceae</taxon>
        <taxon>Neolewinella</taxon>
    </lineage>
</organism>
<protein>
    <submittedName>
        <fullName evidence="2">T9SS type B sorting domain-containing protein</fullName>
    </submittedName>
</protein>
<dbReference type="Pfam" id="PF13585">
    <property type="entry name" value="CHU_C"/>
    <property type="match status" value="1"/>
</dbReference>
<feature type="chain" id="PRO_5022701650" evidence="1">
    <location>
        <begin position="20"/>
        <end position="537"/>
    </location>
</feature>
<accession>A0A5C7FP68</accession>